<dbReference type="InterPro" id="IPR045379">
    <property type="entry name" value="Crinkler_N"/>
</dbReference>
<dbReference type="RefSeq" id="XP_041224499.1">
    <property type="nucleotide sequence ID" value="XM_041377127.1"/>
</dbReference>
<keyword evidence="6" id="KW-1185">Reference proteome</keyword>
<keyword evidence="3" id="KW-0964">Secreted</keyword>
<dbReference type="GO" id="GO:0043657">
    <property type="term" value="C:host cell"/>
    <property type="evidence" value="ECO:0007669"/>
    <property type="project" value="UniProtKB-SubCell"/>
</dbReference>
<evidence type="ECO:0000313" key="5">
    <source>
        <dbReference type="EMBL" id="KAG1898923.1"/>
    </source>
</evidence>
<comment type="caution">
    <text evidence="5">The sequence shown here is derived from an EMBL/GenBank/DDBJ whole genome shotgun (WGS) entry which is preliminary data.</text>
</comment>
<comment type="subcellular location">
    <subcellularLocation>
        <location evidence="1">Host cell</location>
    </subcellularLocation>
    <subcellularLocation>
        <location evidence="2">Secreted</location>
    </subcellularLocation>
</comment>
<dbReference type="EMBL" id="JABBWK010000036">
    <property type="protein sequence ID" value="KAG1898923.1"/>
    <property type="molecule type" value="Genomic_DNA"/>
</dbReference>
<dbReference type="Proteomes" id="UP001195769">
    <property type="component" value="Unassembled WGS sequence"/>
</dbReference>
<evidence type="ECO:0000259" key="4">
    <source>
        <dbReference type="Pfam" id="PF20147"/>
    </source>
</evidence>
<dbReference type="SUPFAM" id="SSF56112">
    <property type="entry name" value="Protein kinase-like (PK-like)"/>
    <property type="match status" value="1"/>
</dbReference>
<dbReference type="Pfam" id="PF20147">
    <property type="entry name" value="Crinkler"/>
    <property type="match status" value="2"/>
</dbReference>
<gene>
    <name evidence="5" type="ORF">F5891DRAFT_981576</name>
</gene>
<accession>A0AAD4E5X7</accession>
<evidence type="ECO:0000256" key="1">
    <source>
        <dbReference type="ARBA" id="ARBA00004340"/>
    </source>
</evidence>
<sequence>MAVQVSDTPFMGEKWVEAYFAYGNFVIDQFTPFRVSDAPFMGILRTIYGTCTATGLNPLLTHKWCIGYPERDEISQAHCILTENQFPGHGVLLLGFMSGPLRLKLNCIVLGDNPRRIFPVDIERMEIVGDLKEVIKDKKRPEFDHVATDRLELWKVDLPIDEMIEHNLNNLTLDPMKSLSPVDEMVEIFPDAPLRKYLHIIIQCLPAIDVERTKTVGDLKNVIKVAKKPEFDHVAADHLELWKVKINLNDIQLRNAIMDGGIELRPLTELSDVFVDGIERRCIHIVVQHPAIARHIPAVDRRIAYLKKGAGTPSAGAKPSAFSTKQDQQEYLCNRPCRAADPVPITLLEPIFAEFMDDCQKYEPTVHDNDFVLQLSEKMASFYPNELTRMNTFRQVLRDYGIILNASMVGLTRCMTDGHLLSTNGQFVLMIIEGKNEIRSGAAEPFMVAMLYYRKFMEDSKIEMVRLRSFIPCIHIIVFGSVFTEKVQSDVLVPIIPLFWHSTDLHMQVMAARTFGALKIAVEKLTKLYSHPILSFEPEDPYLKCPYPRSYTNSTGFIQEFRYDETQILRDRLIFFGETISDAAGSKICIKFVRHYSPQAHEFCASNGNTPKLIAYNSLPGGWNLPLKETITSLIRELHNHNDGYMHGDLRDTNFIVRDDNHFMLLDFDWAGPIQKTHYPMYVNRKDI</sequence>
<dbReference type="GeneID" id="64671425"/>
<evidence type="ECO:0000256" key="3">
    <source>
        <dbReference type="ARBA" id="ARBA00022525"/>
    </source>
</evidence>
<protein>
    <recommendedName>
        <fullName evidence="4">Crinkler effector protein N-terminal domain-containing protein</fullName>
    </recommendedName>
</protein>
<reference evidence="5" key="1">
    <citation type="journal article" date="2020" name="New Phytol.">
        <title>Comparative genomics reveals dynamic genome evolution in host specialist ectomycorrhizal fungi.</title>
        <authorList>
            <person name="Lofgren L.A."/>
            <person name="Nguyen N.H."/>
            <person name="Vilgalys R."/>
            <person name="Ruytinx J."/>
            <person name="Liao H.L."/>
            <person name="Branco S."/>
            <person name="Kuo A."/>
            <person name="LaButti K."/>
            <person name="Lipzen A."/>
            <person name="Andreopoulos W."/>
            <person name="Pangilinan J."/>
            <person name="Riley R."/>
            <person name="Hundley H."/>
            <person name="Na H."/>
            <person name="Barry K."/>
            <person name="Grigoriev I.V."/>
            <person name="Stajich J.E."/>
            <person name="Kennedy P.G."/>
        </authorList>
    </citation>
    <scope>NUCLEOTIDE SEQUENCE</scope>
    <source>
        <strain evidence="5">FC203</strain>
    </source>
</reference>
<dbReference type="GO" id="GO:0005576">
    <property type="term" value="C:extracellular region"/>
    <property type="evidence" value="ECO:0007669"/>
    <property type="project" value="UniProtKB-SubCell"/>
</dbReference>
<dbReference type="InterPro" id="IPR011009">
    <property type="entry name" value="Kinase-like_dom_sf"/>
</dbReference>
<proteinExistence type="predicted"/>
<evidence type="ECO:0000256" key="2">
    <source>
        <dbReference type="ARBA" id="ARBA00004613"/>
    </source>
</evidence>
<dbReference type="AlphaFoldDB" id="A0AAD4E5X7"/>
<feature type="domain" description="Crinkler effector protein N-terminal" evidence="4">
    <location>
        <begin position="208"/>
        <end position="288"/>
    </location>
</feature>
<feature type="domain" description="Crinkler effector protein N-terminal" evidence="4">
    <location>
        <begin position="103"/>
        <end position="203"/>
    </location>
</feature>
<evidence type="ECO:0000313" key="6">
    <source>
        <dbReference type="Proteomes" id="UP001195769"/>
    </source>
</evidence>
<name>A0AAD4E5X7_9AGAM</name>
<organism evidence="5 6">
    <name type="scientific">Suillus fuscotomentosus</name>
    <dbReference type="NCBI Taxonomy" id="1912939"/>
    <lineage>
        <taxon>Eukaryota</taxon>
        <taxon>Fungi</taxon>
        <taxon>Dikarya</taxon>
        <taxon>Basidiomycota</taxon>
        <taxon>Agaricomycotina</taxon>
        <taxon>Agaricomycetes</taxon>
        <taxon>Agaricomycetidae</taxon>
        <taxon>Boletales</taxon>
        <taxon>Suillineae</taxon>
        <taxon>Suillaceae</taxon>
        <taxon>Suillus</taxon>
    </lineage>
</organism>